<dbReference type="SUPFAM" id="SSF51905">
    <property type="entry name" value="FAD/NAD(P)-binding domain"/>
    <property type="match status" value="2"/>
</dbReference>
<comment type="caution">
    <text evidence="1">The sequence shown here is derived from an EMBL/GenBank/DDBJ whole genome shotgun (WGS) entry which is preliminary data.</text>
</comment>
<name>A0A7Z0WN83_9PSEU</name>
<evidence type="ECO:0000313" key="1">
    <source>
        <dbReference type="EMBL" id="OLF11527.1"/>
    </source>
</evidence>
<accession>A0A7Z0WN83</accession>
<keyword evidence="1" id="KW-0560">Oxidoreductase</keyword>
<dbReference type="AlphaFoldDB" id="A0A7Z0WN83"/>
<dbReference type="InterPro" id="IPR051209">
    <property type="entry name" value="FAD-bind_Monooxygenase_sf"/>
</dbReference>
<dbReference type="Pfam" id="PF13738">
    <property type="entry name" value="Pyr_redox_3"/>
    <property type="match status" value="1"/>
</dbReference>
<protein>
    <submittedName>
        <fullName evidence="1">4-hydroxyacetophenone monooxygenase</fullName>
    </submittedName>
</protein>
<dbReference type="RefSeq" id="WP_075132762.1">
    <property type="nucleotide sequence ID" value="NZ_MSIF01000004.1"/>
</dbReference>
<organism evidence="1 2">
    <name type="scientific">Actinophytocola xinjiangensis</name>
    <dbReference type="NCBI Taxonomy" id="485602"/>
    <lineage>
        <taxon>Bacteria</taxon>
        <taxon>Bacillati</taxon>
        <taxon>Actinomycetota</taxon>
        <taxon>Actinomycetes</taxon>
        <taxon>Pseudonocardiales</taxon>
        <taxon>Pseudonocardiaceae</taxon>
    </lineage>
</organism>
<keyword evidence="1" id="KW-0503">Monooxygenase</keyword>
<dbReference type="Gene3D" id="3.50.50.60">
    <property type="entry name" value="FAD/NAD(P)-binding domain"/>
    <property type="match status" value="2"/>
</dbReference>
<dbReference type="OrthoDB" id="5168853at2"/>
<keyword evidence="2" id="KW-1185">Reference proteome</keyword>
<dbReference type="PANTHER" id="PTHR42877:SF4">
    <property type="entry name" value="FAD_NAD(P)-BINDING DOMAIN-CONTAINING PROTEIN-RELATED"/>
    <property type="match status" value="1"/>
</dbReference>
<sequence>MVSVLIVGAGFGGIGVAVELRRAGFTDVTVVEKADELGGVWRDNTYPGAGCDIPSPYYSYSYAPNSRWPTRYSEQPEIKEYLARVADRFGIRPRYGVEVTSAEFTDGRWLARTAAGGRLGADVLVFALGQLSRPAMPDIPGRDSFAGRSFHSARWDHDCDLTGRRVAVVGTGASAVQFVPKVRERAATLTVFQRSAPWVLPKPDVAYGDRWRRSRVAQRVERGFFWSLGEVAAFGLRGNRAVTRTVEWLAGRHLRRQVADPWLRDLLVPDYRIGCKRVLFSNDYLPALQQPNVSLRTEAITEITPAGLRTADGTEHAADVIVYGTGFRATEFLAPVDVRGAGGRSLAQAWTGGARAYLGMTVPDFPNMFLMYGPNTNLGSGSIVYMLERQARYVRQAVERVAAEGSCLDVRPEVADRFDAEVQRRLARSTWSLCRSWYREADGRVSTNWPGLVSEYHRRTRTLDPTDFRWRR</sequence>
<dbReference type="EMBL" id="MSIF01000004">
    <property type="protein sequence ID" value="OLF11527.1"/>
    <property type="molecule type" value="Genomic_DNA"/>
</dbReference>
<dbReference type="GO" id="GO:0004497">
    <property type="term" value="F:monooxygenase activity"/>
    <property type="evidence" value="ECO:0007669"/>
    <property type="project" value="UniProtKB-KW"/>
</dbReference>
<dbReference type="Proteomes" id="UP000185696">
    <property type="component" value="Unassembled WGS sequence"/>
</dbReference>
<reference evidence="1 2" key="1">
    <citation type="submission" date="2016-12" db="EMBL/GenBank/DDBJ databases">
        <title>The draft genome sequence of Actinophytocola xinjiangensis.</title>
        <authorList>
            <person name="Wang W."/>
            <person name="Yuan L."/>
        </authorList>
    </citation>
    <scope>NUCLEOTIDE SEQUENCE [LARGE SCALE GENOMIC DNA]</scope>
    <source>
        <strain evidence="1 2">CGMCC 4.4663</strain>
    </source>
</reference>
<dbReference type="PANTHER" id="PTHR42877">
    <property type="entry name" value="L-ORNITHINE N(5)-MONOOXYGENASE-RELATED"/>
    <property type="match status" value="1"/>
</dbReference>
<dbReference type="PRINTS" id="PR00419">
    <property type="entry name" value="ADXRDTASE"/>
</dbReference>
<gene>
    <name evidence="1" type="ORF">BLA60_11215</name>
</gene>
<proteinExistence type="predicted"/>
<dbReference type="InterPro" id="IPR036188">
    <property type="entry name" value="FAD/NAD-bd_sf"/>
</dbReference>
<evidence type="ECO:0000313" key="2">
    <source>
        <dbReference type="Proteomes" id="UP000185696"/>
    </source>
</evidence>